<feature type="region of interest" description="Disordered" evidence="1">
    <location>
        <begin position="19"/>
        <end position="74"/>
    </location>
</feature>
<name>A0A4T0FMG2_9BASI</name>
<feature type="compositionally biased region" description="Low complexity" evidence="1">
    <location>
        <begin position="23"/>
        <end position="34"/>
    </location>
</feature>
<evidence type="ECO:0008006" key="4">
    <source>
        <dbReference type="Google" id="ProtNLM"/>
    </source>
</evidence>
<evidence type="ECO:0000313" key="3">
    <source>
        <dbReference type="Proteomes" id="UP000310189"/>
    </source>
</evidence>
<reference evidence="2 3" key="1">
    <citation type="submission" date="2019-03" db="EMBL/GenBank/DDBJ databases">
        <title>Sequencing 23 genomes of Wallemia ichthyophaga.</title>
        <authorList>
            <person name="Gostincar C."/>
        </authorList>
    </citation>
    <scope>NUCLEOTIDE SEQUENCE [LARGE SCALE GENOMIC DNA]</scope>
    <source>
        <strain evidence="2 3">EXF-5753</strain>
    </source>
</reference>
<dbReference type="AlphaFoldDB" id="A0A4T0FMG2"/>
<keyword evidence="3" id="KW-1185">Reference proteome</keyword>
<sequence length="74" mass="8053">MIKVETVLESSNGSVLAQRLAPKPAGAKTVVTTKKTVKKPAKKRAPSAKQDKRPAKSAEDLDAEMEEYTQIKTE</sequence>
<accession>A0A4T0FMG2</accession>
<organism evidence="2 3">
    <name type="scientific">Wallemia hederae</name>
    <dbReference type="NCBI Taxonomy" id="1540922"/>
    <lineage>
        <taxon>Eukaryota</taxon>
        <taxon>Fungi</taxon>
        <taxon>Dikarya</taxon>
        <taxon>Basidiomycota</taxon>
        <taxon>Wallemiomycotina</taxon>
        <taxon>Wallemiomycetes</taxon>
        <taxon>Wallemiales</taxon>
        <taxon>Wallemiaceae</taxon>
        <taxon>Wallemia</taxon>
    </lineage>
</organism>
<gene>
    <name evidence="2" type="ORF">E3P99_01870</name>
</gene>
<feature type="compositionally biased region" description="Basic residues" evidence="1">
    <location>
        <begin position="35"/>
        <end position="46"/>
    </location>
</feature>
<proteinExistence type="predicted"/>
<dbReference type="Proteomes" id="UP000310189">
    <property type="component" value="Unassembled WGS sequence"/>
</dbReference>
<comment type="caution">
    <text evidence="2">The sequence shown here is derived from an EMBL/GenBank/DDBJ whole genome shotgun (WGS) entry which is preliminary data.</text>
</comment>
<dbReference type="EMBL" id="SPNW01000024">
    <property type="protein sequence ID" value="TIA89797.1"/>
    <property type="molecule type" value="Genomic_DNA"/>
</dbReference>
<feature type="compositionally biased region" description="Basic and acidic residues" evidence="1">
    <location>
        <begin position="49"/>
        <end position="59"/>
    </location>
</feature>
<evidence type="ECO:0000256" key="1">
    <source>
        <dbReference type="SAM" id="MobiDB-lite"/>
    </source>
</evidence>
<protein>
    <recommendedName>
        <fullName evidence="4">Chromatin target of PRMT1 protein C-terminal domain-containing protein</fullName>
    </recommendedName>
</protein>
<evidence type="ECO:0000313" key="2">
    <source>
        <dbReference type="EMBL" id="TIA89797.1"/>
    </source>
</evidence>